<dbReference type="Pfam" id="PF13676">
    <property type="entry name" value="TIR_2"/>
    <property type="match status" value="1"/>
</dbReference>
<dbReference type="OrthoDB" id="2148946at2759"/>
<comment type="caution">
    <text evidence="3">The sequence shown here is derived from an EMBL/GenBank/DDBJ whole genome shotgun (WGS) entry which is preliminary data.</text>
</comment>
<sequence>MALSDGKHVMLSYNWKSQKIVSKVYDILKAENIPVWFDVQGGMKDDIYKSMAEGVENAAIVCCFMTPEYQESENCQLELTYAEKQHKRIIACLIDEEKNWRPSNWLGLITAKLLYVHFKDDSEEGIQIKTKELIDRIKEHSASAESIYYEAGYGRETDECTEHCRLHKHRLSKPIHTHPHHAHTPPVHPHHKYPHTPIHHYPHSHSN</sequence>
<name>A0A813UVJ1_9BILA</name>
<dbReference type="EMBL" id="CAJNON010000033">
    <property type="protein sequence ID" value="CAF0832283.1"/>
    <property type="molecule type" value="Genomic_DNA"/>
</dbReference>
<dbReference type="Gene3D" id="3.40.50.10140">
    <property type="entry name" value="Toll/interleukin-1 receptor homology (TIR) domain"/>
    <property type="match status" value="1"/>
</dbReference>
<feature type="region of interest" description="Disordered" evidence="1">
    <location>
        <begin position="176"/>
        <end position="207"/>
    </location>
</feature>
<evidence type="ECO:0000256" key="1">
    <source>
        <dbReference type="SAM" id="MobiDB-lite"/>
    </source>
</evidence>
<dbReference type="SUPFAM" id="SSF52200">
    <property type="entry name" value="Toll/Interleukin receptor TIR domain"/>
    <property type="match status" value="1"/>
</dbReference>
<dbReference type="PANTHER" id="PTHR46270">
    <property type="entry name" value="ARMADILLO-TYPE FOLD-RELATED"/>
    <property type="match status" value="1"/>
</dbReference>
<feature type="domain" description="TIR" evidence="2">
    <location>
        <begin position="9"/>
        <end position="125"/>
    </location>
</feature>
<gene>
    <name evidence="3" type="ORF">VCS650_LOCUS5672</name>
</gene>
<dbReference type="AlphaFoldDB" id="A0A813UVJ1"/>
<dbReference type="GO" id="GO:0007165">
    <property type="term" value="P:signal transduction"/>
    <property type="evidence" value="ECO:0007669"/>
    <property type="project" value="InterPro"/>
</dbReference>
<proteinExistence type="predicted"/>
<evidence type="ECO:0000259" key="2">
    <source>
        <dbReference type="Pfam" id="PF13676"/>
    </source>
</evidence>
<dbReference type="InterPro" id="IPR000157">
    <property type="entry name" value="TIR_dom"/>
</dbReference>
<dbReference type="Proteomes" id="UP000663891">
    <property type="component" value="Unassembled WGS sequence"/>
</dbReference>
<protein>
    <recommendedName>
        <fullName evidence="2">TIR domain-containing protein</fullName>
    </recommendedName>
</protein>
<evidence type="ECO:0000313" key="4">
    <source>
        <dbReference type="Proteomes" id="UP000663891"/>
    </source>
</evidence>
<evidence type="ECO:0000313" key="3">
    <source>
        <dbReference type="EMBL" id="CAF0832283.1"/>
    </source>
</evidence>
<dbReference type="PANTHER" id="PTHR46270:SF2">
    <property type="entry name" value="TIR DOMAIN-CONTAINING PROTEIN"/>
    <property type="match status" value="1"/>
</dbReference>
<organism evidence="3 4">
    <name type="scientific">Adineta steineri</name>
    <dbReference type="NCBI Taxonomy" id="433720"/>
    <lineage>
        <taxon>Eukaryota</taxon>
        <taxon>Metazoa</taxon>
        <taxon>Spiralia</taxon>
        <taxon>Gnathifera</taxon>
        <taxon>Rotifera</taxon>
        <taxon>Eurotatoria</taxon>
        <taxon>Bdelloidea</taxon>
        <taxon>Adinetida</taxon>
        <taxon>Adinetidae</taxon>
        <taxon>Adineta</taxon>
    </lineage>
</organism>
<accession>A0A813UVJ1</accession>
<dbReference type="InterPro" id="IPR035897">
    <property type="entry name" value="Toll_tir_struct_dom_sf"/>
</dbReference>
<reference evidence="3" key="1">
    <citation type="submission" date="2021-02" db="EMBL/GenBank/DDBJ databases">
        <authorList>
            <person name="Nowell W R."/>
        </authorList>
    </citation>
    <scope>NUCLEOTIDE SEQUENCE</scope>
</reference>